<keyword evidence="1" id="KW-0732">Signal</keyword>
<dbReference type="AlphaFoldDB" id="A0A0E9WZ89"/>
<feature type="signal peptide" evidence="1">
    <location>
        <begin position="1"/>
        <end position="17"/>
    </location>
</feature>
<dbReference type="EMBL" id="GBXM01012898">
    <property type="protein sequence ID" value="JAH95679.1"/>
    <property type="molecule type" value="Transcribed_RNA"/>
</dbReference>
<sequence length="63" mass="7415">MALFFFLLFFLTCIVFSQLCGNPAVWFSIILNMQRQSLFIWLFNTFKSLVDKVSFTSHQSNII</sequence>
<reference evidence="2" key="2">
    <citation type="journal article" date="2015" name="Fish Shellfish Immunol.">
        <title>Early steps in the European eel (Anguilla anguilla)-Vibrio vulnificus interaction in the gills: Role of the RtxA13 toxin.</title>
        <authorList>
            <person name="Callol A."/>
            <person name="Pajuelo D."/>
            <person name="Ebbesson L."/>
            <person name="Teles M."/>
            <person name="MacKenzie S."/>
            <person name="Amaro C."/>
        </authorList>
    </citation>
    <scope>NUCLEOTIDE SEQUENCE</scope>
</reference>
<protein>
    <submittedName>
        <fullName evidence="2">Uncharacterized protein</fullName>
    </submittedName>
</protein>
<accession>A0A0E9WZ89</accession>
<name>A0A0E9WZ89_ANGAN</name>
<reference evidence="2" key="1">
    <citation type="submission" date="2014-11" db="EMBL/GenBank/DDBJ databases">
        <authorList>
            <person name="Amaro Gonzalez C."/>
        </authorList>
    </citation>
    <scope>NUCLEOTIDE SEQUENCE</scope>
</reference>
<evidence type="ECO:0000256" key="1">
    <source>
        <dbReference type="SAM" id="SignalP"/>
    </source>
</evidence>
<feature type="chain" id="PRO_5002435107" evidence="1">
    <location>
        <begin position="18"/>
        <end position="63"/>
    </location>
</feature>
<organism evidence="2">
    <name type="scientific">Anguilla anguilla</name>
    <name type="common">European freshwater eel</name>
    <name type="synonym">Muraena anguilla</name>
    <dbReference type="NCBI Taxonomy" id="7936"/>
    <lineage>
        <taxon>Eukaryota</taxon>
        <taxon>Metazoa</taxon>
        <taxon>Chordata</taxon>
        <taxon>Craniata</taxon>
        <taxon>Vertebrata</taxon>
        <taxon>Euteleostomi</taxon>
        <taxon>Actinopterygii</taxon>
        <taxon>Neopterygii</taxon>
        <taxon>Teleostei</taxon>
        <taxon>Anguilliformes</taxon>
        <taxon>Anguillidae</taxon>
        <taxon>Anguilla</taxon>
    </lineage>
</organism>
<proteinExistence type="predicted"/>
<evidence type="ECO:0000313" key="2">
    <source>
        <dbReference type="EMBL" id="JAH95679.1"/>
    </source>
</evidence>